<dbReference type="AlphaFoldDB" id="V5GI01"/>
<dbReference type="EMBL" id="GALX01007204">
    <property type="protein sequence ID" value="JAB61262.1"/>
    <property type="molecule type" value="Transcribed_RNA"/>
</dbReference>
<organism evidence="2">
    <name type="scientific">Anoplophora glabripennis</name>
    <name type="common">Asian longhorn beetle</name>
    <name type="synonym">Anoplophora nobilis</name>
    <dbReference type="NCBI Taxonomy" id="217634"/>
    <lineage>
        <taxon>Eukaryota</taxon>
        <taxon>Metazoa</taxon>
        <taxon>Ecdysozoa</taxon>
        <taxon>Arthropoda</taxon>
        <taxon>Hexapoda</taxon>
        <taxon>Insecta</taxon>
        <taxon>Pterygota</taxon>
        <taxon>Neoptera</taxon>
        <taxon>Endopterygota</taxon>
        <taxon>Coleoptera</taxon>
        <taxon>Polyphaga</taxon>
        <taxon>Cucujiformia</taxon>
        <taxon>Chrysomeloidea</taxon>
        <taxon>Cerambycidae</taxon>
        <taxon>Lamiinae</taxon>
        <taxon>Lamiini</taxon>
        <taxon>Anoplophora</taxon>
    </lineage>
</organism>
<protein>
    <submittedName>
        <fullName evidence="2">Uncharacterized protein</fullName>
    </submittedName>
</protein>
<sequence length="146" mass="16993">EVKTQTPPHKKTKTSFDTAGCNSQQRNVNTQSRFKTIIGCNNNKSNALKTVPKKGYLHVFRIHPDTTIDELESHMKESAPEIGFQWEELRRSDDSVSYKVNFPIEYVKEVYNPNLWPTGAAVRRFRFPQKSYQKNFRITETPTLEN</sequence>
<accession>V5GI01</accession>
<evidence type="ECO:0000313" key="2">
    <source>
        <dbReference type="EMBL" id="JAB61262.1"/>
    </source>
</evidence>
<evidence type="ECO:0000256" key="1">
    <source>
        <dbReference type="SAM" id="MobiDB-lite"/>
    </source>
</evidence>
<feature type="non-terminal residue" evidence="2">
    <location>
        <position position="1"/>
    </location>
</feature>
<feature type="region of interest" description="Disordered" evidence="1">
    <location>
        <begin position="1"/>
        <end position="23"/>
    </location>
</feature>
<proteinExistence type="predicted"/>
<reference evidence="2" key="1">
    <citation type="submission" date="2013-07" db="EMBL/GenBank/DDBJ databases">
        <title>Midgut Transcriptome Profiling of Anoplphora glabripennis, a Lignocellulose Degrading, Wood-Boring Cerambycid.</title>
        <authorList>
            <person name="Scully E.D."/>
            <person name="Hoover K."/>
            <person name="Carlson J.E."/>
            <person name="Tien M."/>
            <person name="Geib S.M."/>
        </authorList>
    </citation>
    <scope>NUCLEOTIDE SEQUENCE</scope>
</reference>
<name>V5GI01_ANOGL</name>